<dbReference type="AlphaFoldDB" id="A0AAN8SAU3"/>
<comment type="caution">
    <text evidence="1">The sequence shown here is derived from an EMBL/GenBank/DDBJ whole genome shotgun (WGS) entry which is preliminary data.</text>
</comment>
<protein>
    <submittedName>
        <fullName evidence="1">Uncharacterized protein</fullName>
    </submittedName>
</protein>
<sequence>MKPGLNLTGETIFLSSLATLKAFKTLLGIYLGISTNGNGTEERELLSNSKFLLDFSVGKFQTAKTIPSKRQGEPKKIFFPFVVEHFHLY</sequence>
<accession>A0AAN8SAU3</accession>
<organism evidence="1 2">
    <name type="scientific">Polyplax serrata</name>
    <name type="common">Common mouse louse</name>
    <dbReference type="NCBI Taxonomy" id="468196"/>
    <lineage>
        <taxon>Eukaryota</taxon>
        <taxon>Metazoa</taxon>
        <taxon>Ecdysozoa</taxon>
        <taxon>Arthropoda</taxon>
        <taxon>Hexapoda</taxon>
        <taxon>Insecta</taxon>
        <taxon>Pterygota</taxon>
        <taxon>Neoptera</taxon>
        <taxon>Paraneoptera</taxon>
        <taxon>Psocodea</taxon>
        <taxon>Troctomorpha</taxon>
        <taxon>Phthiraptera</taxon>
        <taxon>Anoplura</taxon>
        <taxon>Polyplacidae</taxon>
        <taxon>Polyplax</taxon>
    </lineage>
</organism>
<dbReference type="Proteomes" id="UP001372834">
    <property type="component" value="Unassembled WGS sequence"/>
</dbReference>
<feature type="non-terminal residue" evidence="1">
    <location>
        <position position="89"/>
    </location>
</feature>
<evidence type="ECO:0000313" key="2">
    <source>
        <dbReference type="Proteomes" id="UP001372834"/>
    </source>
</evidence>
<evidence type="ECO:0000313" key="1">
    <source>
        <dbReference type="EMBL" id="KAK6642930.1"/>
    </source>
</evidence>
<name>A0AAN8SAU3_POLSC</name>
<reference evidence="1 2" key="1">
    <citation type="submission" date="2023-10" db="EMBL/GenBank/DDBJ databases">
        <title>Genomes of two closely related lineages of the louse Polyplax serrata with different host specificities.</title>
        <authorList>
            <person name="Martinu J."/>
            <person name="Tarabai H."/>
            <person name="Stefka J."/>
            <person name="Hypsa V."/>
        </authorList>
    </citation>
    <scope>NUCLEOTIDE SEQUENCE [LARGE SCALE GENOMIC DNA]</scope>
    <source>
        <strain evidence="1">HR10_N</strain>
    </source>
</reference>
<dbReference type="EMBL" id="JAWJWE010000002">
    <property type="protein sequence ID" value="KAK6642930.1"/>
    <property type="molecule type" value="Genomic_DNA"/>
</dbReference>
<gene>
    <name evidence="1" type="ORF">RUM43_004432</name>
</gene>
<proteinExistence type="predicted"/>